<dbReference type="InterPro" id="IPR004305">
    <property type="entry name" value="Thiaminase-2/PQQC"/>
</dbReference>
<dbReference type="Pfam" id="PF03070">
    <property type="entry name" value="TENA_THI-4"/>
    <property type="match status" value="1"/>
</dbReference>
<evidence type="ECO:0000313" key="2">
    <source>
        <dbReference type="EMBL" id="CAH3014826.1"/>
    </source>
</evidence>
<organism evidence="2 3">
    <name type="scientific">Porites evermanni</name>
    <dbReference type="NCBI Taxonomy" id="104178"/>
    <lineage>
        <taxon>Eukaryota</taxon>
        <taxon>Metazoa</taxon>
        <taxon>Cnidaria</taxon>
        <taxon>Anthozoa</taxon>
        <taxon>Hexacorallia</taxon>
        <taxon>Scleractinia</taxon>
        <taxon>Fungiina</taxon>
        <taxon>Poritidae</taxon>
        <taxon>Porites</taxon>
    </lineage>
</organism>
<dbReference type="SUPFAM" id="SSF48613">
    <property type="entry name" value="Heme oxygenase-like"/>
    <property type="match status" value="1"/>
</dbReference>
<keyword evidence="3" id="KW-1185">Reference proteome</keyword>
<dbReference type="InterPro" id="IPR016084">
    <property type="entry name" value="Haem_Oase-like_multi-hlx"/>
</dbReference>
<dbReference type="InterPro" id="IPR050967">
    <property type="entry name" value="Thiamine_Salvage_TenA"/>
</dbReference>
<feature type="domain" description="Thiaminase-2/PQQC" evidence="1">
    <location>
        <begin position="27"/>
        <end position="221"/>
    </location>
</feature>
<proteinExistence type="predicted"/>
<comment type="caution">
    <text evidence="2">The sequence shown here is derived from an EMBL/GenBank/DDBJ whole genome shotgun (WGS) entry which is preliminary data.</text>
</comment>
<reference evidence="2 3" key="1">
    <citation type="submission" date="2022-05" db="EMBL/GenBank/DDBJ databases">
        <authorList>
            <consortium name="Genoscope - CEA"/>
            <person name="William W."/>
        </authorList>
    </citation>
    <scope>NUCLEOTIDE SEQUENCE [LARGE SCALE GENOMIC DNA]</scope>
</reference>
<evidence type="ECO:0000313" key="3">
    <source>
        <dbReference type="Proteomes" id="UP001159427"/>
    </source>
</evidence>
<dbReference type="EMBL" id="CALNXI010000015">
    <property type="protein sequence ID" value="CAH3014826.1"/>
    <property type="molecule type" value="Genomic_DNA"/>
</dbReference>
<evidence type="ECO:0000259" key="1">
    <source>
        <dbReference type="Pfam" id="PF03070"/>
    </source>
</evidence>
<protein>
    <recommendedName>
        <fullName evidence="1">Thiaminase-2/PQQC domain-containing protein</fullName>
    </recommendedName>
</protein>
<gene>
    <name evidence="2" type="ORF">PEVE_00007490</name>
</gene>
<dbReference type="Gene3D" id="1.20.910.10">
    <property type="entry name" value="Heme oxygenase-like"/>
    <property type="match status" value="1"/>
</dbReference>
<dbReference type="Proteomes" id="UP001159427">
    <property type="component" value="Unassembled WGS sequence"/>
</dbReference>
<name>A0ABN8LCP0_9CNID</name>
<sequence length="233" mass="27173">MPTDIGKDVVDGSTFSQALFNDEEIVKIRKAVIKTEFIKGMVKATLNANHYGGYMVQDAAYCFDAVEVFEAAAKEMKEKGMIEFSEIYQSQSTSLKEYNEEFATTWHLQNAKSIVKGPAAKAYLKFERKVSRECPKFLAIAMLPCHMLWPWIANQLIDFVAEWNPYYKGWFEENKTDPNHKGHLEKFVDHHFADFVPEEKKALDIFRKGMIHELNFFREACKENRFDYDFFSK</sequence>
<accession>A0ABN8LCP0</accession>
<dbReference type="PANTHER" id="PTHR43198">
    <property type="entry name" value="BIFUNCTIONAL TH2 PROTEIN"/>
    <property type="match status" value="1"/>
</dbReference>
<dbReference type="CDD" id="cd19359">
    <property type="entry name" value="TenA_C_Bt3146-like"/>
    <property type="match status" value="1"/>
</dbReference>
<dbReference type="PANTHER" id="PTHR43198:SF2">
    <property type="entry name" value="SI:CH1073-67J19.1-RELATED"/>
    <property type="match status" value="1"/>
</dbReference>